<sequence length="286" mass="32124">MGEAWFMGESRRLFAESQGDLPSIDIAALDAPLEEIVVGTMSFGPSDEWQRWYHYLLAHPTARSHDGQHHALLEWLITGFVSQHPDRISPEPYPGFRSDVLDTLGQCLMEARCWPSGALDTAACFNHAHEPSSGSGDWFHASGQFSSSMFLCIKYLETSDIHAWLTSVLGIDDPLWRAQLMLWCVGANDLLCGRIRHPSAFSPTGYPRIDWQGSRCLTGSPGRNTATCDFIHPAQREAVVDTLQSFMTEATFLAWLQSLGQYERVENELGDLPYRFYSLYGADQRT</sequence>
<reference evidence="1 2" key="2">
    <citation type="submission" date="2017-08" db="EMBL/GenBank/DDBJ databases">
        <title>WGS of novel Burkholderia cepaca complex species.</title>
        <authorList>
            <person name="Lipuma J."/>
            <person name="Spilker T."/>
        </authorList>
    </citation>
    <scope>NUCLEOTIDE SEQUENCE [LARGE SCALE GENOMIC DNA]</scope>
    <source>
        <strain evidence="1 2">AU17325</strain>
    </source>
</reference>
<comment type="caution">
    <text evidence="1">The sequence shown here is derived from an EMBL/GenBank/DDBJ whole genome shotgun (WGS) entry which is preliminary data.</text>
</comment>
<accession>A0A228IIK9</accession>
<dbReference type="EMBL" id="NKFA01000008">
    <property type="protein sequence ID" value="OXI42244.1"/>
    <property type="molecule type" value="Genomic_DNA"/>
</dbReference>
<name>A0A228IIK9_9BURK</name>
<evidence type="ECO:0000313" key="1">
    <source>
        <dbReference type="EMBL" id="OXI42244.1"/>
    </source>
</evidence>
<proteinExistence type="predicted"/>
<protein>
    <submittedName>
        <fullName evidence="1">Uncharacterized protein</fullName>
    </submittedName>
</protein>
<dbReference type="Proteomes" id="UP000214600">
    <property type="component" value="Unassembled WGS sequence"/>
</dbReference>
<reference evidence="2" key="1">
    <citation type="submission" date="2017-06" db="EMBL/GenBank/DDBJ databases">
        <authorList>
            <person name="LiPuma J."/>
            <person name="Spilker T."/>
        </authorList>
    </citation>
    <scope>NUCLEOTIDE SEQUENCE [LARGE SCALE GENOMIC DNA]</scope>
    <source>
        <strain evidence="2">AU17325</strain>
    </source>
</reference>
<dbReference type="RefSeq" id="WP_089452252.1">
    <property type="nucleotide sequence ID" value="NZ_NKFA01000008.1"/>
</dbReference>
<organism evidence="1 2">
    <name type="scientific">Burkholderia aenigmatica</name>
    <dbReference type="NCBI Taxonomy" id="2015348"/>
    <lineage>
        <taxon>Bacteria</taxon>
        <taxon>Pseudomonadati</taxon>
        <taxon>Pseudomonadota</taxon>
        <taxon>Betaproteobacteria</taxon>
        <taxon>Burkholderiales</taxon>
        <taxon>Burkholderiaceae</taxon>
        <taxon>Burkholderia</taxon>
        <taxon>Burkholderia cepacia complex</taxon>
    </lineage>
</organism>
<evidence type="ECO:0000313" key="2">
    <source>
        <dbReference type="Proteomes" id="UP000214600"/>
    </source>
</evidence>
<dbReference type="AlphaFoldDB" id="A0A228IIK9"/>
<dbReference type="OrthoDB" id="9031517at2"/>
<gene>
    <name evidence="1" type="ORF">CFB84_23730</name>
</gene>